<sequence length="303" mass="32277">MPLELRYAGLDTAMEQRLRLATQALAAHRLQARAAAWDGTRCDIVAADPHDAYGRRVIDIARRRGTPVLEIVEALATVARLTRALHDLLSRAAPPSTQSTATAAPTTSASSTPASSPLLKMATDPTLRGADVELRRDGAVVWLLASTSRVVSASVSDRLRACEQLASNAWSIAAIGDRQRSRPPGEISASLDAFLLMGAWSARAHLPSYPDDDVGLRDWPDLGAAGTIAEALVVVQSLQRFRGTPERIAHRHGLARADVDACLWAFQAAGLLDRSATPSAVPPPTRPGGLFSRLAAHFGLRVA</sequence>
<gene>
    <name evidence="2" type="ORF">FHW12_003726</name>
</gene>
<proteinExistence type="predicted"/>
<comment type="caution">
    <text evidence="2">The sequence shown here is derived from an EMBL/GenBank/DDBJ whole genome shotgun (WGS) entry which is preliminary data.</text>
</comment>
<evidence type="ECO:0000256" key="1">
    <source>
        <dbReference type="SAM" id="MobiDB-lite"/>
    </source>
</evidence>
<dbReference type="AlphaFoldDB" id="A0A839F8T4"/>
<feature type="region of interest" description="Disordered" evidence="1">
    <location>
        <begin position="92"/>
        <end position="121"/>
    </location>
</feature>
<dbReference type="RefSeq" id="WP_182532527.1">
    <property type="nucleotide sequence ID" value="NZ_JACGXL010000007.1"/>
</dbReference>
<protein>
    <submittedName>
        <fullName evidence="2">Uncharacterized protein</fullName>
    </submittedName>
</protein>
<name>A0A839F8T4_9GAMM</name>
<accession>A0A839F8T4</accession>
<evidence type="ECO:0000313" key="2">
    <source>
        <dbReference type="EMBL" id="MBA8889480.1"/>
    </source>
</evidence>
<organism evidence="2 3">
    <name type="scientific">Dokdonella fugitiva</name>
    <dbReference type="NCBI Taxonomy" id="328517"/>
    <lineage>
        <taxon>Bacteria</taxon>
        <taxon>Pseudomonadati</taxon>
        <taxon>Pseudomonadota</taxon>
        <taxon>Gammaproteobacteria</taxon>
        <taxon>Lysobacterales</taxon>
        <taxon>Rhodanobacteraceae</taxon>
        <taxon>Dokdonella</taxon>
    </lineage>
</organism>
<keyword evidence="3" id="KW-1185">Reference proteome</keyword>
<dbReference type="Proteomes" id="UP000550401">
    <property type="component" value="Unassembled WGS sequence"/>
</dbReference>
<feature type="compositionally biased region" description="Low complexity" evidence="1">
    <location>
        <begin position="92"/>
        <end position="117"/>
    </location>
</feature>
<evidence type="ECO:0000313" key="3">
    <source>
        <dbReference type="Proteomes" id="UP000550401"/>
    </source>
</evidence>
<reference evidence="2 3" key="1">
    <citation type="submission" date="2020-07" db="EMBL/GenBank/DDBJ databases">
        <title>Genomic Encyclopedia of Type Strains, Phase IV (KMG-V): Genome sequencing to study the core and pangenomes of soil and plant-associated prokaryotes.</title>
        <authorList>
            <person name="Whitman W."/>
        </authorList>
    </citation>
    <scope>NUCLEOTIDE SEQUENCE [LARGE SCALE GENOMIC DNA]</scope>
    <source>
        <strain evidence="2 3">RH2WT43</strain>
    </source>
</reference>
<dbReference type="EMBL" id="JACGXL010000007">
    <property type="protein sequence ID" value="MBA8889480.1"/>
    <property type="molecule type" value="Genomic_DNA"/>
</dbReference>